<feature type="transmembrane region" description="Helical" evidence="5">
    <location>
        <begin position="69"/>
        <end position="90"/>
    </location>
</feature>
<dbReference type="AlphaFoldDB" id="A0A4T0X2M2"/>
<reference evidence="7 8" key="1">
    <citation type="journal article" date="2019" name="Front. Genet.">
        <title>Whole-Genome Sequencing of the Opportunistic Yeast Pathogen Candida inconspicua Uncovers Its Hybrid Origin.</title>
        <authorList>
            <person name="Mixao V."/>
            <person name="Hansen A.P."/>
            <person name="Saus E."/>
            <person name="Boekhout T."/>
            <person name="Lass-Florl C."/>
            <person name="Gabaldon T."/>
        </authorList>
    </citation>
    <scope>NUCLEOTIDE SEQUENCE [LARGE SCALE GENOMIC DNA]</scope>
    <source>
        <strain evidence="7 8">CBS 180</strain>
    </source>
</reference>
<proteinExistence type="predicted"/>
<evidence type="ECO:0000313" key="7">
    <source>
        <dbReference type="EMBL" id="TID29275.1"/>
    </source>
</evidence>
<dbReference type="InterPro" id="IPR025423">
    <property type="entry name" value="TMEM205-like"/>
</dbReference>
<dbReference type="EMBL" id="SELW01000326">
    <property type="protein sequence ID" value="TID29275.1"/>
    <property type="molecule type" value="Genomic_DNA"/>
</dbReference>
<keyword evidence="4 5" id="KW-0472">Membrane</keyword>
<keyword evidence="3 5" id="KW-1133">Transmembrane helix</keyword>
<dbReference type="InterPro" id="IPR053009">
    <property type="entry name" value="Xanthocillin_Biosynth-Assoc"/>
</dbReference>
<dbReference type="Proteomes" id="UP000307173">
    <property type="component" value="Unassembled WGS sequence"/>
</dbReference>
<dbReference type="Pfam" id="PF13664">
    <property type="entry name" value="DUF4149"/>
    <property type="match status" value="1"/>
</dbReference>
<comment type="subcellular location">
    <subcellularLocation>
        <location evidence="1">Membrane</location>
    </subcellularLocation>
</comment>
<accession>A0A4T0X2M2</accession>
<keyword evidence="2 5" id="KW-0812">Transmembrane</keyword>
<feature type="transmembrane region" description="Helical" evidence="5">
    <location>
        <begin position="12"/>
        <end position="31"/>
    </location>
</feature>
<evidence type="ECO:0000256" key="5">
    <source>
        <dbReference type="SAM" id="Phobius"/>
    </source>
</evidence>
<feature type="domain" description="TMEM205-like" evidence="6">
    <location>
        <begin position="10"/>
        <end position="103"/>
    </location>
</feature>
<gene>
    <name evidence="7" type="ORF">CANINC_002071</name>
</gene>
<dbReference type="PANTHER" id="PTHR23241">
    <property type="entry name" value="LATE EMBRYOGENESIS ABUNDANT PLANTS LEA-RELATED"/>
    <property type="match status" value="1"/>
</dbReference>
<name>A0A4T0X2M2_9ASCO</name>
<evidence type="ECO:0000256" key="1">
    <source>
        <dbReference type="ARBA" id="ARBA00004370"/>
    </source>
</evidence>
<dbReference type="PANTHER" id="PTHR23241:SF102">
    <property type="entry name" value="LD23009P"/>
    <property type="match status" value="1"/>
</dbReference>
<evidence type="ECO:0000256" key="3">
    <source>
        <dbReference type="ARBA" id="ARBA00022989"/>
    </source>
</evidence>
<dbReference type="OrthoDB" id="1641132at2759"/>
<dbReference type="GO" id="GO:0016020">
    <property type="term" value="C:membrane"/>
    <property type="evidence" value="ECO:0007669"/>
    <property type="project" value="UniProtKB-SubCell"/>
</dbReference>
<sequence>MQYLLPLHILAYGYTFGATTFESFVASPIALKSLPRRQFGELQASTLPVHLATQAIGPMLIAATAPYSLSTIGISLLVTSSASAIFNIAYVSPLCADLKSKRWHVIDSKYNGDDKAAVASGELKSIDAEFGKWHGVSMISNVLSVITVTAYGLVLSGKLKI</sequence>
<organism evidence="7 8">
    <name type="scientific">Pichia inconspicua</name>
    <dbReference type="NCBI Taxonomy" id="52247"/>
    <lineage>
        <taxon>Eukaryota</taxon>
        <taxon>Fungi</taxon>
        <taxon>Dikarya</taxon>
        <taxon>Ascomycota</taxon>
        <taxon>Saccharomycotina</taxon>
        <taxon>Pichiomycetes</taxon>
        <taxon>Pichiales</taxon>
        <taxon>Pichiaceae</taxon>
        <taxon>Pichia</taxon>
    </lineage>
</organism>
<evidence type="ECO:0000256" key="2">
    <source>
        <dbReference type="ARBA" id="ARBA00022692"/>
    </source>
</evidence>
<protein>
    <recommendedName>
        <fullName evidence="6">TMEM205-like domain-containing protein</fullName>
    </recommendedName>
</protein>
<keyword evidence="8" id="KW-1185">Reference proteome</keyword>
<feature type="transmembrane region" description="Helical" evidence="5">
    <location>
        <begin position="133"/>
        <end position="155"/>
    </location>
</feature>
<evidence type="ECO:0000256" key="4">
    <source>
        <dbReference type="ARBA" id="ARBA00023136"/>
    </source>
</evidence>
<evidence type="ECO:0000313" key="8">
    <source>
        <dbReference type="Proteomes" id="UP000307173"/>
    </source>
</evidence>
<evidence type="ECO:0000259" key="6">
    <source>
        <dbReference type="Pfam" id="PF13664"/>
    </source>
</evidence>
<comment type="caution">
    <text evidence="7">The sequence shown here is derived from an EMBL/GenBank/DDBJ whole genome shotgun (WGS) entry which is preliminary data.</text>
</comment>